<dbReference type="InterPro" id="IPR008928">
    <property type="entry name" value="6-hairpin_glycosidase_sf"/>
</dbReference>
<dbReference type="Proteomes" id="UP000651837">
    <property type="component" value="Unassembled WGS sequence"/>
</dbReference>
<dbReference type="InterPro" id="IPR005198">
    <property type="entry name" value="Glyco_hydro_76"/>
</dbReference>
<comment type="caution">
    <text evidence="2">The sequence shown here is derived from an EMBL/GenBank/DDBJ whole genome shotgun (WGS) entry which is preliminary data.</text>
</comment>
<dbReference type="GO" id="GO:0016787">
    <property type="term" value="F:hydrolase activity"/>
    <property type="evidence" value="ECO:0007669"/>
    <property type="project" value="UniProtKB-KW"/>
</dbReference>
<organism evidence="2 3">
    <name type="scientific">Maribacter polysiphoniae</name>
    <dbReference type="NCBI Taxonomy" id="429344"/>
    <lineage>
        <taxon>Bacteria</taxon>
        <taxon>Pseudomonadati</taxon>
        <taxon>Bacteroidota</taxon>
        <taxon>Flavobacteriia</taxon>
        <taxon>Flavobacteriales</taxon>
        <taxon>Flavobacteriaceae</taxon>
        <taxon>Maribacter</taxon>
    </lineage>
</organism>
<dbReference type="AlphaFoldDB" id="A0A316DWH6"/>
<dbReference type="InterPro" id="IPR053169">
    <property type="entry name" value="MUG_Protein"/>
</dbReference>
<reference evidence="1 4" key="2">
    <citation type="submission" date="2020-07" db="EMBL/GenBank/DDBJ databases">
        <title>The draft genome sequence of Maribacter polysiphoniae KCTC 22021.</title>
        <authorList>
            <person name="Mu L."/>
        </authorList>
    </citation>
    <scope>NUCLEOTIDE SEQUENCE [LARGE SCALE GENOMIC DNA]</scope>
    <source>
        <strain evidence="1 4">KCTC 22021</strain>
    </source>
</reference>
<sequence length="383" mass="42660">MKIYTLLALMGITLLVSCSEDPVPLRDPVKGEEVALEIDWSATADSVQTTFYNTYLGSEGTFIANNSGDATFHYWPNAHVLNVLVDAYTRTGDGAYLSKMKNLVNGIETKNGGTYSNMFNDDMLWLGNAAVRAYEATGDPEYKTVAEFLWNDIILSHSDVFGGGITWKKDTPKQKNAVSNGPAIILAMRLYDIDKDTEYLDWAKSIYDWEKENLVDPITGLVWDNLSEENGEIITNKDWIFTYNAGTWIGANIRLYKETGEQSYLDDAIKTATSMMTSPKLTSNGLMKDEGQGDGGLFKGILVRYFTELILLQDINASDKEAFLDFFEYNANTLYSDGLKRPEMAIGPNWGEKPSGNVDLTTQLSGIMLVEAAAKLEKENFLE</sequence>
<dbReference type="PROSITE" id="PS51257">
    <property type="entry name" value="PROKAR_LIPOPROTEIN"/>
    <property type="match status" value="1"/>
</dbReference>
<reference evidence="2 3" key="1">
    <citation type="submission" date="2018-05" db="EMBL/GenBank/DDBJ databases">
        <title>Genomic Encyclopedia of Archaeal and Bacterial Type Strains, Phase II (KMG-II): from individual species to whole genera.</title>
        <authorList>
            <person name="Goeker M."/>
        </authorList>
    </citation>
    <scope>NUCLEOTIDE SEQUENCE [LARGE SCALE GENOMIC DNA]</scope>
    <source>
        <strain evidence="2 3">DSM 23514</strain>
    </source>
</reference>
<dbReference type="PANTHER" id="PTHR47791">
    <property type="entry name" value="MEIOTICALLY UP-REGULATED GENE 191 PROTEIN"/>
    <property type="match status" value="1"/>
</dbReference>
<dbReference type="Gene3D" id="1.50.10.20">
    <property type="match status" value="1"/>
</dbReference>
<dbReference type="Proteomes" id="UP000245667">
    <property type="component" value="Unassembled WGS sequence"/>
</dbReference>
<dbReference type="PIRSF" id="PIRSF021505">
    <property type="entry name" value="O_gly_hdrol"/>
    <property type="match status" value="1"/>
</dbReference>
<evidence type="ECO:0000313" key="4">
    <source>
        <dbReference type="Proteomes" id="UP000651837"/>
    </source>
</evidence>
<accession>A0A316DWH6</accession>
<evidence type="ECO:0000313" key="3">
    <source>
        <dbReference type="Proteomes" id="UP000245667"/>
    </source>
</evidence>
<dbReference type="InterPro" id="IPR014512">
    <property type="entry name" value="O_gly_hydro"/>
</dbReference>
<dbReference type="EMBL" id="QGGQ01000010">
    <property type="protein sequence ID" value="PWK21828.1"/>
    <property type="molecule type" value="Genomic_DNA"/>
</dbReference>
<keyword evidence="1" id="KW-0378">Hydrolase</keyword>
<evidence type="ECO:0000313" key="1">
    <source>
        <dbReference type="EMBL" id="MBD1262137.1"/>
    </source>
</evidence>
<name>A0A316DWH6_9FLAO</name>
<dbReference type="Pfam" id="PF03663">
    <property type="entry name" value="Glyco_hydro_76"/>
    <property type="match status" value="1"/>
</dbReference>
<gene>
    <name evidence="1" type="ORF">HZY62_16160</name>
    <name evidence="2" type="ORF">LX92_03608</name>
</gene>
<keyword evidence="4" id="KW-1185">Reference proteome</keyword>
<dbReference type="OrthoDB" id="2505409at2"/>
<dbReference type="EMBL" id="JACWLN010000008">
    <property type="protein sequence ID" value="MBD1262137.1"/>
    <property type="molecule type" value="Genomic_DNA"/>
</dbReference>
<dbReference type="RefSeq" id="WP_109653541.1">
    <property type="nucleotide sequence ID" value="NZ_JACWLN010000008.1"/>
</dbReference>
<protein>
    <submittedName>
        <fullName evidence="1">Glycoside hydrolase family 88 protein</fullName>
    </submittedName>
    <submittedName>
        <fullName evidence="2">Putative alpha-1,6-mannanase (GH76 family)</fullName>
    </submittedName>
</protein>
<proteinExistence type="predicted"/>
<dbReference type="GO" id="GO:0005975">
    <property type="term" value="P:carbohydrate metabolic process"/>
    <property type="evidence" value="ECO:0007669"/>
    <property type="project" value="InterPro"/>
</dbReference>
<dbReference type="SUPFAM" id="SSF48208">
    <property type="entry name" value="Six-hairpin glycosidases"/>
    <property type="match status" value="1"/>
</dbReference>
<evidence type="ECO:0000313" key="2">
    <source>
        <dbReference type="EMBL" id="PWK21828.1"/>
    </source>
</evidence>
<dbReference type="PANTHER" id="PTHR47791:SF3">
    <property type="entry name" value="MEIOTICALLY UP-REGULATED GENE 191 PROTEIN"/>
    <property type="match status" value="1"/>
</dbReference>